<dbReference type="Proteomes" id="UP001342826">
    <property type="component" value="Unassembled WGS sequence"/>
</dbReference>
<dbReference type="Gene3D" id="3.40.50.10090">
    <property type="match status" value="2"/>
</dbReference>
<reference evidence="1 2" key="1">
    <citation type="submission" date="2023-03" db="EMBL/GenBank/DDBJ databases">
        <title>Bacillus Genome Sequencing.</title>
        <authorList>
            <person name="Dunlap C."/>
        </authorList>
    </citation>
    <scope>NUCLEOTIDE SEQUENCE [LARGE SCALE GENOMIC DNA]</scope>
    <source>
        <strain evidence="1 2">NRS-1717</strain>
    </source>
</reference>
<dbReference type="SUPFAM" id="SSF69618">
    <property type="entry name" value="HemD-like"/>
    <property type="match status" value="1"/>
</dbReference>
<proteinExistence type="predicted"/>
<evidence type="ECO:0000313" key="1">
    <source>
        <dbReference type="EMBL" id="MED4403464.1"/>
    </source>
</evidence>
<evidence type="ECO:0000313" key="2">
    <source>
        <dbReference type="Proteomes" id="UP001342826"/>
    </source>
</evidence>
<organism evidence="1 2">
    <name type="scientific">Metabacillus fastidiosus</name>
    <dbReference type="NCBI Taxonomy" id="1458"/>
    <lineage>
        <taxon>Bacteria</taxon>
        <taxon>Bacillati</taxon>
        <taxon>Bacillota</taxon>
        <taxon>Bacilli</taxon>
        <taxon>Bacillales</taxon>
        <taxon>Bacillaceae</taxon>
        <taxon>Metabacillus</taxon>
    </lineage>
</organism>
<dbReference type="EMBL" id="JARTFS010000016">
    <property type="protein sequence ID" value="MED4403464.1"/>
    <property type="molecule type" value="Genomic_DNA"/>
</dbReference>
<dbReference type="RefSeq" id="WP_328015758.1">
    <property type="nucleotide sequence ID" value="NZ_JARTFS010000016.1"/>
</dbReference>
<keyword evidence="2" id="KW-1185">Reference proteome</keyword>
<gene>
    <name evidence="1" type="ORF">P9271_19325</name>
</gene>
<sequence>MLLTNQKIVLVRTGTEESKVANELRRNGAEVFEFPKWEKIILPVEEAAVKKLGLFDKILFTSSEAVIEFFNIVIENSIELKGHFFGLSLKTLRVLKSYEREGFLAEKMPGAGKLLIVGDQQIGAENGKNILKYGEHELLITSKKYIDQISSQIIAEEIMEKLPEVLFFPSGKSVHIFAQEAVSYEIDSIAKCSRIVCMGNNSTEAAKQCGFSPNEMPAVPTIDSLLECLSSR</sequence>
<evidence type="ECO:0008006" key="3">
    <source>
        <dbReference type="Google" id="ProtNLM"/>
    </source>
</evidence>
<dbReference type="InterPro" id="IPR036108">
    <property type="entry name" value="4pyrrol_syn_uPrphyn_synt_sf"/>
</dbReference>
<name>A0ABU6P4K5_9BACI</name>
<protein>
    <recommendedName>
        <fullName evidence="3">Uroporphyrinogen-III synthase</fullName>
    </recommendedName>
</protein>
<comment type="caution">
    <text evidence="1">The sequence shown here is derived from an EMBL/GenBank/DDBJ whole genome shotgun (WGS) entry which is preliminary data.</text>
</comment>
<accession>A0ABU6P4K5</accession>